<dbReference type="OrthoDB" id="892893at2"/>
<evidence type="ECO:0000256" key="1">
    <source>
        <dbReference type="ARBA" id="ARBA00023172"/>
    </source>
</evidence>
<protein>
    <recommendedName>
        <fullName evidence="2">Tyr recombinase domain-containing protein</fullName>
    </recommendedName>
</protein>
<organism evidence="3 4">
    <name type="scientific">Hymenobacter setariae</name>
    <dbReference type="NCBI Taxonomy" id="2594794"/>
    <lineage>
        <taxon>Bacteria</taxon>
        <taxon>Pseudomonadati</taxon>
        <taxon>Bacteroidota</taxon>
        <taxon>Cytophagia</taxon>
        <taxon>Cytophagales</taxon>
        <taxon>Hymenobacteraceae</taxon>
        <taxon>Hymenobacter</taxon>
    </lineage>
</organism>
<comment type="caution">
    <text evidence="3">The sequence shown here is derived from an EMBL/GenBank/DDBJ whole genome shotgun (WGS) entry which is preliminary data.</text>
</comment>
<proteinExistence type="predicted"/>
<dbReference type="RefSeq" id="WP_144850629.1">
    <property type="nucleotide sequence ID" value="NZ_VMRJ01000004.1"/>
</dbReference>
<accession>A0A558BSY3</accession>
<dbReference type="AlphaFoldDB" id="A0A558BSY3"/>
<evidence type="ECO:0000313" key="3">
    <source>
        <dbReference type="EMBL" id="TVT39602.1"/>
    </source>
</evidence>
<dbReference type="InterPro" id="IPR013762">
    <property type="entry name" value="Integrase-like_cat_sf"/>
</dbReference>
<name>A0A558BSY3_9BACT</name>
<reference evidence="3 4" key="1">
    <citation type="submission" date="2019-07" db="EMBL/GenBank/DDBJ databases">
        <title>Hymenobacter sp. straun FUR1 Genome sequencing and assembly.</title>
        <authorList>
            <person name="Chhetri G."/>
        </authorList>
    </citation>
    <scope>NUCLEOTIDE SEQUENCE [LARGE SCALE GENOMIC DNA]</scope>
    <source>
        <strain evidence="3 4">Fur1</strain>
    </source>
</reference>
<evidence type="ECO:0000313" key="4">
    <source>
        <dbReference type="Proteomes" id="UP000317624"/>
    </source>
</evidence>
<dbReference type="Proteomes" id="UP000317624">
    <property type="component" value="Unassembled WGS sequence"/>
</dbReference>
<dbReference type="InterPro" id="IPR002104">
    <property type="entry name" value="Integrase_catalytic"/>
</dbReference>
<dbReference type="InterPro" id="IPR011010">
    <property type="entry name" value="DNA_brk_join_enz"/>
</dbReference>
<dbReference type="GO" id="GO:0003677">
    <property type="term" value="F:DNA binding"/>
    <property type="evidence" value="ECO:0007669"/>
    <property type="project" value="InterPro"/>
</dbReference>
<dbReference type="SUPFAM" id="SSF56349">
    <property type="entry name" value="DNA breaking-rejoining enzymes"/>
    <property type="match status" value="1"/>
</dbReference>
<keyword evidence="4" id="KW-1185">Reference proteome</keyword>
<dbReference type="InterPro" id="IPR035386">
    <property type="entry name" value="Arm-DNA-bind_5"/>
</dbReference>
<dbReference type="EMBL" id="VMRJ01000004">
    <property type="protein sequence ID" value="TVT39602.1"/>
    <property type="molecule type" value="Genomic_DNA"/>
</dbReference>
<dbReference type="PROSITE" id="PS51898">
    <property type="entry name" value="TYR_RECOMBINASE"/>
    <property type="match status" value="1"/>
</dbReference>
<feature type="domain" description="Tyr recombinase" evidence="2">
    <location>
        <begin position="198"/>
        <end position="395"/>
    </location>
</feature>
<dbReference type="GO" id="GO:0015074">
    <property type="term" value="P:DNA integration"/>
    <property type="evidence" value="ECO:0007669"/>
    <property type="project" value="InterPro"/>
</dbReference>
<sequence length="428" mass="48110">MEYTFRQVLSRPDKEGRCRIILDVTWEGQRQKMPTGVSCLPEHFQPGAKRVVNPKDPQAAIYNAKLAALVDKVEKVQLQAAANEEVFVPPVKPKRVKSQAPKLTTPTDFHVAWLAENPHQSTSGARRYKQVVAHLEAFRAEWPITTLTRKEYLDYMAHVASLGLVDSTTIKHVKFLRECFRLAGLAVPSWLKMQVRYGRSPALQATELRKLINLPLFEQEILIQERDMFLLQTLLMLRDSDLRQLKPHHVTTLDLPGVGPTPVLSIRQVKTGDEVRLPLPPLAASIWAKYDGQLPVKVQQHRNRYMKLLMERAGLTRDFVRVRYVQGEATEEVVPLWQVVTTHTARHTGADMIMLGSGGDTNLKEKALGHAGVYGHDALERYGPALLKAWKTVLGAKAENAPKSKPIKTQNAPKYTGGGMSIGLVKRQ</sequence>
<dbReference type="Gene3D" id="1.10.443.10">
    <property type="entry name" value="Intergrase catalytic core"/>
    <property type="match status" value="1"/>
</dbReference>
<evidence type="ECO:0000259" key="2">
    <source>
        <dbReference type="PROSITE" id="PS51898"/>
    </source>
</evidence>
<dbReference type="GO" id="GO:0006310">
    <property type="term" value="P:DNA recombination"/>
    <property type="evidence" value="ECO:0007669"/>
    <property type="project" value="UniProtKB-KW"/>
</dbReference>
<dbReference type="Pfam" id="PF17293">
    <property type="entry name" value="Arm-DNA-bind_5"/>
    <property type="match status" value="1"/>
</dbReference>
<gene>
    <name evidence="3" type="ORF">FNT36_18340</name>
</gene>
<keyword evidence="1" id="KW-0233">DNA recombination</keyword>